<protein>
    <recommendedName>
        <fullName evidence="4">GPI-anchored surface protein</fullName>
    </recommendedName>
</protein>
<evidence type="ECO:0000256" key="1">
    <source>
        <dbReference type="SAM" id="SignalP"/>
    </source>
</evidence>
<dbReference type="AlphaFoldDB" id="A0A061J393"/>
<feature type="chain" id="PRO_5001605114" description="GPI-anchored surface protein" evidence="1">
    <location>
        <begin position="23"/>
        <end position="440"/>
    </location>
</feature>
<evidence type="ECO:0000313" key="2">
    <source>
        <dbReference type="EMBL" id="ESL08800.1"/>
    </source>
</evidence>
<sequence length="440" mass="48887">MSFNVCTVTCCITLFSCVLLAAFESWLRCDDVFGLNGREHLGVLRNGDVEVIRAVADGGLFFQRDTSQMRGNSNTSTDACSAPLTTDADKNNVMAVIVMGAPSLPEGAIDSTTKARLLHGVRTALLAGAPWIIASGGVQERESAEQFLWEMPYPSEALFPDAMLSELPPKLRSLAGHMRDSMSFDTSLKSWIRRGRVLKRQPHPLPGDEAKEEDMSFPRLLRYGAAEWVLPGFLWGDADDADGSEETTGAERAVMLLQRRLLEMHADFRNESGQKQPTGRPLWPCNGCFNVIVVSSMHNERYARALVYKAMRRDWVSWSSSQTKQQEQWASAECVHVLVTSADDAEPTWAVPSPLFVRGPIQSMTNFSPTSSLLARFLGVYAHAIHANYLRWFACVQVSLLSHRTFSLINEVCRVIVAHLTETISVRDLAYSAFDRPPGR</sequence>
<name>A0A061J393_TRYRA</name>
<reference evidence="2 3" key="1">
    <citation type="submission" date="2013-07" db="EMBL/GenBank/DDBJ databases">
        <authorList>
            <person name="Stoco P.H."/>
            <person name="Wagner G."/>
            <person name="Gerber A."/>
            <person name="Zaha A."/>
            <person name="Thompson C."/>
            <person name="Bartholomeu D.C."/>
            <person name="Luckemeyer D.D."/>
            <person name="Bahia D."/>
            <person name="Loreto E."/>
            <person name="Prestes E.B."/>
            <person name="Lima F.M."/>
            <person name="Rodrigues-Luiz G."/>
            <person name="Vallejo G.A."/>
            <person name="Filho J.F."/>
            <person name="Monteiro K.M."/>
            <person name="Tyler K.M."/>
            <person name="de Almeida L.G."/>
            <person name="Ortiz M.F."/>
            <person name="Siervo M.A."/>
            <person name="de Moraes M.H."/>
            <person name="Cunha O.L."/>
            <person name="Mendonca-Neto R."/>
            <person name="Silva R."/>
            <person name="Teixeira S.M."/>
            <person name="Murta S.M."/>
            <person name="Sincero T.C."/>
            <person name="Mendes T.A."/>
            <person name="Urmenyi T.P."/>
            <person name="Silva V.G."/>
            <person name="da Rocha W.D."/>
            <person name="Andersson B."/>
            <person name="Romanha A.J."/>
            <person name="Steindel M."/>
            <person name="de Vasconcelos A.T."/>
            <person name="Grisard E.C."/>
        </authorList>
    </citation>
    <scope>NUCLEOTIDE SEQUENCE [LARGE SCALE GENOMIC DNA]</scope>
    <source>
        <strain evidence="2 3">SC58</strain>
    </source>
</reference>
<proteinExistence type="predicted"/>
<keyword evidence="1" id="KW-0732">Signal</keyword>
<feature type="signal peptide" evidence="1">
    <location>
        <begin position="1"/>
        <end position="22"/>
    </location>
</feature>
<dbReference type="VEuPathDB" id="TriTrypDB:TRSC58_03491"/>
<evidence type="ECO:0000313" key="3">
    <source>
        <dbReference type="Proteomes" id="UP000031737"/>
    </source>
</evidence>
<comment type="caution">
    <text evidence="2">The sequence shown here is derived from an EMBL/GenBank/DDBJ whole genome shotgun (WGS) entry which is preliminary data.</text>
</comment>
<evidence type="ECO:0008006" key="4">
    <source>
        <dbReference type="Google" id="ProtNLM"/>
    </source>
</evidence>
<organism evidence="2 3">
    <name type="scientific">Trypanosoma rangeli SC58</name>
    <dbReference type="NCBI Taxonomy" id="429131"/>
    <lineage>
        <taxon>Eukaryota</taxon>
        <taxon>Discoba</taxon>
        <taxon>Euglenozoa</taxon>
        <taxon>Kinetoplastea</taxon>
        <taxon>Metakinetoplastina</taxon>
        <taxon>Trypanosomatida</taxon>
        <taxon>Trypanosomatidae</taxon>
        <taxon>Trypanosoma</taxon>
        <taxon>Herpetosoma</taxon>
    </lineage>
</organism>
<gene>
    <name evidence="2" type="ORF">TRSC58_03491</name>
</gene>
<dbReference type="EMBL" id="AUPL01003491">
    <property type="protein sequence ID" value="ESL08800.1"/>
    <property type="molecule type" value="Genomic_DNA"/>
</dbReference>
<keyword evidence="3" id="KW-1185">Reference proteome</keyword>
<accession>A0A061J393</accession>
<dbReference type="OrthoDB" id="242856at2759"/>
<dbReference type="Proteomes" id="UP000031737">
    <property type="component" value="Unassembled WGS sequence"/>
</dbReference>